<reference evidence="1" key="1">
    <citation type="submission" date="2016-05" db="EMBL/GenBank/DDBJ databases">
        <authorList>
            <person name="Lavstsen T."/>
            <person name="Jespersen J.S."/>
        </authorList>
    </citation>
    <scope>NUCLEOTIDE SEQUENCE</scope>
    <source>
        <tissue evidence="1">Brain</tissue>
    </source>
</reference>
<accession>A0A1A8BLD5</accession>
<protein>
    <submittedName>
        <fullName evidence="1">Uncharacterized protein</fullName>
    </submittedName>
</protein>
<reference evidence="1" key="2">
    <citation type="submission" date="2016-06" db="EMBL/GenBank/DDBJ databases">
        <title>The genome of a short-lived fish provides insights into sex chromosome evolution and the genetic control of aging.</title>
        <authorList>
            <person name="Reichwald K."/>
            <person name="Felder M."/>
            <person name="Petzold A."/>
            <person name="Koch P."/>
            <person name="Groth M."/>
            <person name="Platzer M."/>
        </authorList>
    </citation>
    <scope>NUCLEOTIDE SEQUENCE</scope>
    <source>
        <tissue evidence="1">Brain</tissue>
    </source>
</reference>
<organism evidence="1">
    <name type="scientific">Nothobranchius kadleci</name>
    <name type="common">African annual killifish</name>
    <dbReference type="NCBI Taxonomy" id="1051664"/>
    <lineage>
        <taxon>Eukaryota</taxon>
        <taxon>Metazoa</taxon>
        <taxon>Chordata</taxon>
        <taxon>Craniata</taxon>
        <taxon>Vertebrata</taxon>
        <taxon>Euteleostomi</taxon>
        <taxon>Actinopterygii</taxon>
        <taxon>Neopterygii</taxon>
        <taxon>Teleostei</taxon>
        <taxon>Neoteleostei</taxon>
        <taxon>Acanthomorphata</taxon>
        <taxon>Ovalentaria</taxon>
        <taxon>Atherinomorphae</taxon>
        <taxon>Cyprinodontiformes</taxon>
        <taxon>Nothobranchiidae</taxon>
        <taxon>Nothobranchius</taxon>
    </lineage>
</organism>
<dbReference type="EMBL" id="HADZ01003389">
    <property type="protein sequence ID" value="SBP67330.1"/>
    <property type="molecule type" value="Transcribed_RNA"/>
</dbReference>
<sequence>DYADVIYQNTTASCLHPLDVVLNSSCHFVLRCHTTHHCSMYESLPWLSLKAMR</sequence>
<gene>
    <name evidence="1" type="primary">CU302316.1</name>
</gene>
<dbReference type="AlphaFoldDB" id="A0A1A8BLD5"/>
<proteinExistence type="predicted"/>
<feature type="non-terminal residue" evidence="1">
    <location>
        <position position="53"/>
    </location>
</feature>
<feature type="non-terminal residue" evidence="1">
    <location>
        <position position="1"/>
    </location>
</feature>
<evidence type="ECO:0000313" key="1">
    <source>
        <dbReference type="EMBL" id="SBP67330.1"/>
    </source>
</evidence>
<name>A0A1A8BLD5_NOTKA</name>